<feature type="region of interest" description="Disordered" evidence="1">
    <location>
        <begin position="84"/>
        <end position="122"/>
    </location>
</feature>
<accession>A0A8J7P9X0</accession>
<proteinExistence type="predicted"/>
<organism evidence="3 4">
    <name type="scientific">Candidatus Obscuribacter phosphatis</name>
    <dbReference type="NCBI Taxonomy" id="1906157"/>
    <lineage>
        <taxon>Bacteria</taxon>
        <taxon>Bacillati</taxon>
        <taxon>Candidatus Melainabacteria</taxon>
        <taxon>Candidatus Obscuribacterales</taxon>
        <taxon>Candidatus Obscuribacteraceae</taxon>
        <taxon>Candidatus Obscuribacter</taxon>
    </lineage>
</organism>
<feature type="compositionally biased region" description="Basic and acidic residues" evidence="1">
    <location>
        <begin position="101"/>
        <end position="114"/>
    </location>
</feature>
<protein>
    <submittedName>
        <fullName evidence="3">Uncharacterized protein</fullName>
    </submittedName>
</protein>
<sequence>MSKLSVIFSALSIASTMNLAVTMPAALAQASDPANSKAALSSDATKSSQADAQDSSLSGSQASSQSSTQDGLWSLPKYEVKVKPQTEAQKPAPKLGPKAEALAKAKAKEKEKTQEPSSQNELNTLGANLKSQPTYVWSPATSATKLSAEARKAREQALADYNKEVADKISGGIRVPQQATLVESESKKYRYLIAFHLTKEGKAINIQVLDRLGELATEPLADQNESASIVAALKNAIRQAAPLKTPPQGSGIAPWQMIALYDVSTGKLLTGFRPLQ</sequence>
<dbReference type="AlphaFoldDB" id="A0A8J7P9X0"/>
<keyword evidence="2" id="KW-0732">Signal</keyword>
<dbReference type="Proteomes" id="UP000664277">
    <property type="component" value="Unassembled WGS sequence"/>
</dbReference>
<reference evidence="3" key="1">
    <citation type="submission" date="2021-02" db="EMBL/GenBank/DDBJ databases">
        <title>Genome-Resolved Metagenomics of a Microbial Community Performing Photosynthetic Biological Nutrient Removal.</title>
        <authorList>
            <person name="Mcdaniel E.A."/>
        </authorList>
    </citation>
    <scope>NUCLEOTIDE SEQUENCE</scope>
    <source>
        <strain evidence="3">UWPOB_OBS1</strain>
    </source>
</reference>
<feature type="signal peptide" evidence="2">
    <location>
        <begin position="1"/>
        <end position="20"/>
    </location>
</feature>
<feature type="chain" id="PRO_5035258868" evidence="2">
    <location>
        <begin position="21"/>
        <end position="276"/>
    </location>
</feature>
<evidence type="ECO:0000256" key="2">
    <source>
        <dbReference type="SAM" id="SignalP"/>
    </source>
</evidence>
<gene>
    <name evidence="3" type="ORF">J0M35_07695</name>
</gene>
<dbReference type="EMBL" id="JAFLCK010000008">
    <property type="protein sequence ID" value="MBN8660232.1"/>
    <property type="molecule type" value="Genomic_DNA"/>
</dbReference>
<comment type="caution">
    <text evidence="3">The sequence shown here is derived from an EMBL/GenBank/DDBJ whole genome shotgun (WGS) entry which is preliminary data.</text>
</comment>
<feature type="compositionally biased region" description="Low complexity" evidence="1">
    <location>
        <begin position="90"/>
        <end position="100"/>
    </location>
</feature>
<evidence type="ECO:0000313" key="3">
    <source>
        <dbReference type="EMBL" id="MBN8660232.1"/>
    </source>
</evidence>
<feature type="compositionally biased region" description="Low complexity" evidence="1">
    <location>
        <begin position="41"/>
        <end position="70"/>
    </location>
</feature>
<evidence type="ECO:0000256" key="1">
    <source>
        <dbReference type="SAM" id="MobiDB-lite"/>
    </source>
</evidence>
<evidence type="ECO:0000313" key="4">
    <source>
        <dbReference type="Proteomes" id="UP000664277"/>
    </source>
</evidence>
<dbReference type="Gene3D" id="3.30.1150.10">
    <property type="match status" value="1"/>
</dbReference>
<name>A0A8J7P9X0_9BACT</name>
<feature type="region of interest" description="Disordered" evidence="1">
    <location>
        <begin position="36"/>
        <end position="71"/>
    </location>
</feature>